<dbReference type="STRING" id="93059.P9211_00651"/>
<dbReference type="Gene3D" id="3.30.70.1620">
    <property type="match status" value="1"/>
</dbReference>
<feature type="binding site" evidence="6">
    <location>
        <begin position="41"/>
        <end position="48"/>
    </location>
    <ligand>
        <name>ATP</name>
        <dbReference type="ChEBI" id="CHEBI:30616"/>
    </ligand>
</feature>
<evidence type="ECO:0000256" key="5">
    <source>
        <dbReference type="ARBA" id="ARBA00023125"/>
    </source>
</evidence>
<accession>A9B9B9</accession>
<dbReference type="GO" id="GO:0005694">
    <property type="term" value="C:chromosome"/>
    <property type="evidence" value="ECO:0007669"/>
    <property type="project" value="InterPro"/>
</dbReference>
<proteinExistence type="inferred from homology"/>
<dbReference type="InterPro" id="IPR036277">
    <property type="entry name" value="SMC_hinge_sf"/>
</dbReference>
<dbReference type="GO" id="GO:0005524">
    <property type="term" value="F:ATP binding"/>
    <property type="evidence" value="ECO:0007669"/>
    <property type="project" value="UniProtKB-UniRule"/>
</dbReference>
<dbReference type="SMART" id="SM00968">
    <property type="entry name" value="SMC_hinge"/>
    <property type="match status" value="1"/>
</dbReference>
<keyword evidence="5 6" id="KW-0238">DNA-binding</keyword>
<comment type="similarity">
    <text evidence="6">Belongs to the SMC family.</text>
</comment>
<dbReference type="InterPro" id="IPR011890">
    <property type="entry name" value="SMC_prok"/>
</dbReference>
<comment type="subunit">
    <text evidence="6">Homodimer.</text>
</comment>
<dbReference type="Pfam" id="PF02463">
    <property type="entry name" value="SMC_N"/>
    <property type="match status" value="1"/>
</dbReference>
<evidence type="ECO:0000256" key="1">
    <source>
        <dbReference type="ARBA" id="ARBA00022490"/>
    </source>
</evidence>
<dbReference type="PANTHER" id="PTHR18937">
    <property type="entry name" value="STRUCTURAL MAINTENANCE OF CHROMOSOMES SMC FAMILY MEMBER"/>
    <property type="match status" value="1"/>
</dbReference>
<dbReference type="SUPFAM" id="SSF52540">
    <property type="entry name" value="P-loop containing nucleoside triphosphate hydrolases"/>
    <property type="match status" value="1"/>
</dbReference>
<dbReference type="GO" id="GO:0006260">
    <property type="term" value="P:DNA replication"/>
    <property type="evidence" value="ECO:0007669"/>
    <property type="project" value="UniProtKB-UniRule"/>
</dbReference>
<dbReference type="Gene3D" id="3.40.50.300">
    <property type="entry name" value="P-loop containing nucleotide triphosphate hydrolases"/>
    <property type="match status" value="2"/>
</dbReference>
<dbReference type="KEGG" id="pmj:P9211_00651"/>
<dbReference type="GO" id="GO:0016887">
    <property type="term" value="F:ATP hydrolysis activity"/>
    <property type="evidence" value="ECO:0007669"/>
    <property type="project" value="InterPro"/>
</dbReference>
<evidence type="ECO:0000256" key="3">
    <source>
        <dbReference type="ARBA" id="ARBA00022840"/>
    </source>
</evidence>
<dbReference type="eggNOG" id="COG1196">
    <property type="taxonomic scope" value="Bacteria"/>
</dbReference>
<keyword evidence="3 6" id="KW-0067">ATP-binding</keyword>
<feature type="coiled-coil region" evidence="6">
    <location>
        <begin position="263"/>
        <end position="457"/>
    </location>
</feature>
<dbReference type="InterPro" id="IPR024704">
    <property type="entry name" value="SMC"/>
</dbReference>
<comment type="function">
    <text evidence="6">Required for chromosome condensation and partitioning.</text>
</comment>
<dbReference type="Proteomes" id="UP000000788">
    <property type="component" value="Chromosome"/>
</dbReference>
<feature type="coiled-coil region" evidence="6">
    <location>
        <begin position="994"/>
        <end position="1042"/>
    </location>
</feature>
<dbReference type="Pfam" id="PF06470">
    <property type="entry name" value="SMC_hinge"/>
    <property type="match status" value="1"/>
</dbReference>
<dbReference type="SUPFAM" id="SSF75553">
    <property type="entry name" value="Smc hinge domain"/>
    <property type="match status" value="1"/>
</dbReference>
<keyword evidence="4 6" id="KW-0175">Coiled coil</keyword>
<dbReference type="InterPro" id="IPR027417">
    <property type="entry name" value="P-loop_NTPase"/>
</dbReference>
<gene>
    <name evidence="6 8" type="primary">smc</name>
    <name evidence="8" type="ordered locus">P9211_00651</name>
</gene>
<dbReference type="PIRSF" id="PIRSF005719">
    <property type="entry name" value="SMC"/>
    <property type="match status" value="1"/>
</dbReference>
<name>A9B9B9_PROM4</name>
<comment type="subcellular location">
    <subcellularLocation>
        <location evidence="6">Cytoplasm</location>
    </subcellularLocation>
</comment>
<dbReference type="GO" id="GO:0007059">
    <property type="term" value="P:chromosome segregation"/>
    <property type="evidence" value="ECO:0007669"/>
    <property type="project" value="UniProtKB-UniRule"/>
</dbReference>
<protein>
    <recommendedName>
        <fullName evidence="6">Chromosome partition protein Smc</fullName>
    </recommendedName>
</protein>
<evidence type="ECO:0000256" key="4">
    <source>
        <dbReference type="ARBA" id="ARBA00023054"/>
    </source>
</evidence>
<dbReference type="Gene3D" id="1.20.1060.20">
    <property type="match status" value="1"/>
</dbReference>
<keyword evidence="2 6" id="KW-0547">Nucleotide-binding</keyword>
<feature type="coiled-coil region" evidence="6">
    <location>
        <begin position="507"/>
        <end position="534"/>
    </location>
</feature>
<organism evidence="8 9">
    <name type="scientific">Prochlorococcus marinus (strain MIT 9211)</name>
    <dbReference type="NCBI Taxonomy" id="93059"/>
    <lineage>
        <taxon>Bacteria</taxon>
        <taxon>Bacillati</taxon>
        <taxon>Cyanobacteriota</taxon>
        <taxon>Cyanophyceae</taxon>
        <taxon>Synechococcales</taxon>
        <taxon>Prochlorococcaceae</taxon>
        <taxon>Prochlorococcus</taxon>
    </lineage>
</organism>
<evidence type="ECO:0000256" key="6">
    <source>
        <dbReference type="HAMAP-Rule" id="MF_01894"/>
    </source>
</evidence>
<dbReference type="EMBL" id="CP000878">
    <property type="protein sequence ID" value="ABX07996.1"/>
    <property type="molecule type" value="Genomic_DNA"/>
</dbReference>
<dbReference type="GO" id="GO:0003677">
    <property type="term" value="F:DNA binding"/>
    <property type="evidence" value="ECO:0007669"/>
    <property type="project" value="UniProtKB-UniRule"/>
</dbReference>
<feature type="coiled-coil region" evidence="6">
    <location>
        <begin position="831"/>
        <end position="963"/>
    </location>
</feature>
<dbReference type="HOGENOM" id="CLU_001042_2_2_3"/>
<dbReference type="GO" id="GO:0007062">
    <property type="term" value="P:sister chromatid cohesion"/>
    <property type="evidence" value="ECO:0007669"/>
    <property type="project" value="InterPro"/>
</dbReference>
<evidence type="ECO:0000259" key="7">
    <source>
        <dbReference type="SMART" id="SM00968"/>
    </source>
</evidence>
<keyword evidence="1 6" id="KW-0963">Cytoplasm</keyword>
<keyword evidence="9" id="KW-1185">Reference proteome</keyword>
<dbReference type="GO" id="GO:0005737">
    <property type="term" value="C:cytoplasm"/>
    <property type="evidence" value="ECO:0007669"/>
    <property type="project" value="UniProtKB-SubCell"/>
</dbReference>
<dbReference type="InterPro" id="IPR010935">
    <property type="entry name" value="SMC_hinge"/>
</dbReference>
<evidence type="ECO:0000313" key="8">
    <source>
        <dbReference type="EMBL" id="ABX07996.1"/>
    </source>
</evidence>
<dbReference type="GO" id="GO:0030261">
    <property type="term" value="P:chromosome condensation"/>
    <property type="evidence" value="ECO:0007669"/>
    <property type="project" value="InterPro"/>
</dbReference>
<feature type="domain" description="SMC hinge" evidence="7">
    <location>
        <begin position="549"/>
        <end position="672"/>
    </location>
</feature>
<reference evidence="8 9" key="1">
    <citation type="journal article" date="2007" name="PLoS Genet.">
        <title>Patterns and implications of gene gain and loss in the evolution of Prochlorococcus.</title>
        <authorList>
            <person name="Kettler G.C."/>
            <person name="Martiny A.C."/>
            <person name="Huang K."/>
            <person name="Zucker J."/>
            <person name="Coleman M.L."/>
            <person name="Rodrigue S."/>
            <person name="Chen F."/>
            <person name="Lapidus A."/>
            <person name="Ferriera S."/>
            <person name="Johnson J."/>
            <person name="Steglich C."/>
            <person name="Church G.M."/>
            <person name="Richardson P."/>
            <person name="Chisholm S.W."/>
        </authorList>
    </citation>
    <scope>NUCLEOTIDE SEQUENCE [LARGE SCALE GENOMIC DNA]</scope>
    <source>
        <strain evidence="9">MIT 9211</strain>
    </source>
</reference>
<evidence type="ECO:0000256" key="2">
    <source>
        <dbReference type="ARBA" id="ARBA00022741"/>
    </source>
</evidence>
<dbReference type="InterPro" id="IPR003395">
    <property type="entry name" value="RecF/RecN/SMC_N"/>
</dbReference>
<evidence type="ECO:0000313" key="9">
    <source>
        <dbReference type="Proteomes" id="UP000000788"/>
    </source>
</evidence>
<dbReference type="NCBIfam" id="TIGR02169">
    <property type="entry name" value="SMC_prok_A"/>
    <property type="match status" value="1"/>
</dbReference>
<comment type="domain">
    <text evidence="6">Contains large globular domains required for ATP hydrolysis at each terminus and a third globular domain forming a flexible hinge near the middle of the molecule. These domains are separated by coiled-coil structures.</text>
</comment>
<dbReference type="HAMAP" id="MF_01894">
    <property type="entry name" value="Smc_prok"/>
    <property type="match status" value="1"/>
</dbReference>
<sequence length="1207" mass="137056">MNSIALVLLVYINQVELTNFKSFGGSMTIPLEEGFTVVTGPNGSGKSNILDGILFCLGLATSRGMRADRLPDLVNSGVLRAGKSAETVVSVRFDLQDWQPDSAEDGLEIPKEGPWIKPDQKQWTVTRRLRVMPGGSYSSIYSADGEICNLQQLQTQLRRLRIDPEGSNVVMQGDVTRIVSMSNKDRRGLIDELAGVALFDHRIDQARTKLDDVFERQERCRIVEQELFTSKVRLEKDCEKARLYKQLKEQHQLARQQESVLAFEVAKDSLEQLKTRRRKLLEKETLDQNILLEKQKTLQTSSEILSKLQEEVKALGEDKLIAVQAEIAGIETQARELERQAGQHKLDGEKLQEKRKELINRHQEINEDVPEDIDSELSKRLQLAESKCKDAESAVEVSRRRLADVAGRSGALVEEHRDRNFARQNLHSQLKPLQHEQQKLEERLLQITERLDELAVDQTKDSCEDKKLQNELNLLDNEWKLLVDQIDQLKHFVDSTSEDLSIQERTRFRLEKDQARMEKEIARLESRRETLNESRGTGALRLLLQSGLEGIHGPVAQLAEVDNIHRLAVEVAAGARIGQIVVDNDQIAARAIDLLKTKKAGRLTFLPLNKIKSSGDNSKLKSFSNATNRYMEGLIGGAIELVKFESIYKGVFSYVFGDTLVFKDINSARSYLGRYRSVTLGGELLEKSGAMTGGNFSARSGALSFGISTEADEIEPLRQRLLELGETLLKCRKEEASLRDLLNQNRPLLSKLEKRQASLDAQRSTFKRSNSPLIERTKERADRLNALGKTKQEYILRLGSLKQAIEPLVIALKDLEDKEKLVKSDEHSENWRKLQDDLEAADAMLVEARAERDDLLNDKRQRELVLDRLEDQKNSLIAEQDRLQESIDLLTKQHIKWREQNQALGVHRKELEKEKQNLETHFGQKRQERDKAEADLANQRQKLQDLQFKFERLKEEILSVNEELRHSHIRLNELEANLPDPLPDIPEEVRINGLDFIQDQLKNLENRLEALEPVNMLALEELEKLESRLFALAEKLEVLTEERSELLLRVETVATLRQEAFMEAFEAVDGYFREIFASLSEGDGHLQLDNPEDPLEGGLTLVAHPKGKSVRRLAAMSGGEKSLTALSFLFALQRFRPSPFYALDEVDSFLDGVNVERLSSLIARQSEDAQFMVVSHRRPMIGAATRTIGVTQARGNHTQVVGLPTAA</sequence>
<dbReference type="AlphaFoldDB" id="A9B9B9"/>